<organism evidence="2 3">
    <name type="scientific">Brevibacterium antiquum CNRZ 918</name>
    <dbReference type="NCBI Taxonomy" id="1255637"/>
    <lineage>
        <taxon>Bacteria</taxon>
        <taxon>Bacillati</taxon>
        <taxon>Actinomycetota</taxon>
        <taxon>Actinomycetes</taxon>
        <taxon>Micrococcales</taxon>
        <taxon>Brevibacteriaceae</taxon>
        <taxon>Brevibacterium</taxon>
    </lineage>
</organism>
<protein>
    <submittedName>
        <fullName evidence="2">Nucleotide-binding universal stress protein, UspA family</fullName>
    </submittedName>
</protein>
<gene>
    <name evidence="2" type="ORF">BANT918_00778</name>
</gene>
<evidence type="ECO:0000313" key="3">
    <source>
        <dbReference type="Proteomes" id="UP000234433"/>
    </source>
</evidence>
<dbReference type="Gene3D" id="3.40.50.12370">
    <property type="match status" value="1"/>
</dbReference>
<reference evidence="2 3" key="1">
    <citation type="submission" date="2017-03" db="EMBL/GenBank/DDBJ databases">
        <authorList>
            <person name="Afonso C.L."/>
            <person name="Miller P.J."/>
            <person name="Scott M.A."/>
            <person name="Spackman E."/>
            <person name="Goraichik I."/>
            <person name="Dimitrov K.M."/>
            <person name="Suarez D.L."/>
            <person name="Swayne D.E."/>
        </authorList>
    </citation>
    <scope>NUCLEOTIDE SEQUENCE [LARGE SCALE GENOMIC DNA]</scope>
    <source>
        <strain evidence="2 3">CNRZ 918</strain>
    </source>
</reference>
<dbReference type="RefSeq" id="WP_101619033.1">
    <property type="nucleotide sequence ID" value="NZ_FXZD01000002.1"/>
</dbReference>
<feature type="domain" description="UspA" evidence="1">
    <location>
        <begin position="149"/>
        <end position="292"/>
    </location>
</feature>
<evidence type="ECO:0000313" key="2">
    <source>
        <dbReference type="EMBL" id="SMX72486.1"/>
    </source>
</evidence>
<dbReference type="OrthoDB" id="5242641at2"/>
<proteinExistence type="predicted"/>
<sequence length="309" mass="32386">MSIVVGIAPGQDNRPAVELGIVLARSYGHRLVAAAIDSAAWPMSPALFDSEYQKKLRSVAEAALDEVRALLPDDIESQCLVHSARSSRRGLLEVCREESAFRLVVGPAADGKPGRIALGSVSTGLLHSASLPVALAPVGYRAAPGARLRRITAAYSGSSTSADLILGAAVVSAESGVDFRIASFAPRSRVISAAGVGLDVESSVIDEWVKVIRRETDEILCSIDQLQIKPGETDVAIGTGPSWAGALTDVDWEDPEVMMLGSSGLGAFKRVSLGSHAMRILQHSPVPIVVVPRRARSDYTASAVDGAGE</sequence>
<name>A0A2H1IBK3_9MICO</name>
<dbReference type="AlphaFoldDB" id="A0A2H1IBK3"/>
<dbReference type="PANTHER" id="PTHR46553">
    <property type="entry name" value="ADENINE NUCLEOTIDE ALPHA HYDROLASES-LIKE SUPERFAMILY PROTEIN"/>
    <property type="match status" value="1"/>
</dbReference>
<accession>A0A2H1IBK3</accession>
<dbReference type="CDD" id="cd00293">
    <property type="entry name" value="USP-like"/>
    <property type="match status" value="2"/>
</dbReference>
<dbReference type="PANTHER" id="PTHR46553:SF3">
    <property type="entry name" value="ADENINE NUCLEOTIDE ALPHA HYDROLASES-LIKE SUPERFAMILY PROTEIN"/>
    <property type="match status" value="1"/>
</dbReference>
<evidence type="ECO:0000259" key="1">
    <source>
        <dbReference type="Pfam" id="PF00582"/>
    </source>
</evidence>
<dbReference type="Pfam" id="PF00582">
    <property type="entry name" value="Usp"/>
    <property type="match status" value="2"/>
</dbReference>
<feature type="domain" description="UspA" evidence="1">
    <location>
        <begin position="2"/>
        <end position="136"/>
    </location>
</feature>
<dbReference type="Proteomes" id="UP000234433">
    <property type="component" value="Unassembled WGS sequence"/>
</dbReference>
<dbReference type="EMBL" id="FXZD01000002">
    <property type="protein sequence ID" value="SMX72486.1"/>
    <property type="molecule type" value="Genomic_DNA"/>
</dbReference>
<dbReference type="InterPro" id="IPR006016">
    <property type="entry name" value="UspA"/>
</dbReference>
<dbReference type="SUPFAM" id="SSF52402">
    <property type="entry name" value="Adenine nucleotide alpha hydrolases-like"/>
    <property type="match status" value="2"/>
</dbReference>